<evidence type="ECO:0000256" key="5">
    <source>
        <dbReference type="ARBA" id="ARBA00022960"/>
    </source>
</evidence>
<feature type="domain" description="Penicillin-binding protein transpeptidase" evidence="11">
    <location>
        <begin position="289"/>
        <end position="603"/>
    </location>
</feature>
<dbReference type="SUPFAM" id="SSF56519">
    <property type="entry name" value="Penicillin binding protein dimerisation domain"/>
    <property type="match status" value="1"/>
</dbReference>
<protein>
    <recommendedName>
        <fullName evidence="15">Penicillin-binding protein 2</fullName>
    </recommendedName>
</protein>
<evidence type="ECO:0000256" key="10">
    <source>
        <dbReference type="SAM" id="Phobius"/>
    </source>
</evidence>
<evidence type="ECO:0000256" key="4">
    <source>
        <dbReference type="ARBA" id="ARBA00022692"/>
    </source>
</evidence>
<dbReference type="SUPFAM" id="SSF56601">
    <property type="entry name" value="beta-lactamase/transpeptidase-like"/>
    <property type="match status" value="1"/>
</dbReference>
<evidence type="ECO:0000256" key="3">
    <source>
        <dbReference type="ARBA" id="ARBA00022475"/>
    </source>
</evidence>
<dbReference type="InterPro" id="IPR001460">
    <property type="entry name" value="PCN-bd_Tpept"/>
</dbReference>
<dbReference type="EMBL" id="PFAG01000014">
    <property type="protein sequence ID" value="PIR98475.1"/>
    <property type="molecule type" value="Genomic_DNA"/>
</dbReference>
<dbReference type="Gene3D" id="3.40.710.10">
    <property type="entry name" value="DD-peptidase/beta-lactamase superfamily"/>
    <property type="match status" value="1"/>
</dbReference>
<dbReference type="GO" id="GO:0071972">
    <property type="term" value="F:peptidoglycan L,D-transpeptidase activity"/>
    <property type="evidence" value="ECO:0007669"/>
    <property type="project" value="TreeGrafter"/>
</dbReference>
<evidence type="ECO:0000259" key="12">
    <source>
        <dbReference type="Pfam" id="PF03717"/>
    </source>
</evidence>
<feature type="domain" description="Penicillin-binding protein dimerisation" evidence="12">
    <location>
        <begin position="81"/>
        <end position="243"/>
    </location>
</feature>
<sequence>MKKSFKREIHFEEVVADTISAPYLNRVEKPISQNVFYIFFLAFVLLGSIFAIRTTVLAGINGDSYKERANSNINQNIPLIAPRGIITDRNGEPLVENQAVFSVFLNVDQMVLNNERDEVLRATKDILGIESADVLRLIEDTNLEDYSDIIIAREATREHVLEVKGLNLTSLNVEESFKRDYKEEAFSHVVGYVSLASKEDLRDNESIILNEFVGRDGLELTYDNVLRGENGSVTLARNSIGDIDEILKTKDPVVGETLQTTIDADLQRYFYERMGEGLRLLNRKRGLGIAIDPRNGEILSLISYPSFDSNDVSPYLNDKDLPLFNRAVSGVYNPGSTIKPFHATAALNEEIIDPSKEIYSAGYIEIPNPYFPDQPSIFVDWKAHGWVDIYSALAKSSNIYFYAIGGGFEDQEGLGIDRLNKYWRTFGFDKKTGIDLPNESKGFLPNPDEKENRTDIIWRLGDTYNVSIGQGDLSITPLELVAGISALVNDGIGYTPHLHKKTVPEIFINISEMKNKLEIIDKGMQDTIYKPYGTGNLLQNIPMIIGGKTGSAQVFGNTQTNALFVAYAAKDEESKPEILILVLVEDAKEGSLNTVPIVKDVLEWYYDNRIKTDAQE</sequence>
<evidence type="ECO:0000256" key="2">
    <source>
        <dbReference type="ARBA" id="ARBA00004236"/>
    </source>
</evidence>
<evidence type="ECO:0000256" key="8">
    <source>
        <dbReference type="ARBA" id="ARBA00023136"/>
    </source>
</evidence>
<evidence type="ECO:0000259" key="11">
    <source>
        <dbReference type="Pfam" id="PF00905"/>
    </source>
</evidence>
<dbReference type="PANTHER" id="PTHR30627:SF2">
    <property type="entry name" value="PEPTIDOGLYCAN D,D-TRANSPEPTIDASE MRDA"/>
    <property type="match status" value="1"/>
</dbReference>
<dbReference type="GO" id="GO:0071555">
    <property type="term" value="P:cell wall organization"/>
    <property type="evidence" value="ECO:0007669"/>
    <property type="project" value="UniProtKB-KW"/>
</dbReference>
<dbReference type="InterPro" id="IPR036138">
    <property type="entry name" value="PBP_dimer_sf"/>
</dbReference>
<evidence type="ECO:0000256" key="7">
    <source>
        <dbReference type="ARBA" id="ARBA00022989"/>
    </source>
</evidence>
<keyword evidence="9" id="KW-0961">Cell wall biogenesis/degradation</keyword>
<accession>A0A2H0VH89</accession>
<comment type="caution">
    <text evidence="13">The sequence shown here is derived from an EMBL/GenBank/DDBJ whole genome shotgun (WGS) entry which is preliminary data.</text>
</comment>
<dbReference type="GO" id="GO:0008360">
    <property type="term" value="P:regulation of cell shape"/>
    <property type="evidence" value="ECO:0007669"/>
    <property type="project" value="UniProtKB-KW"/>
</dbReference>
<keyword evidence="5" id="KW-0133">Cell shape</keyword>
<dbReference type="Pfam" id="PF03717">
    <property type="entry name" value="PBP_dimer"/>
    <property type="match status" value="1"/>
</dbReference>
<keyword evidence="4 10" id="KW-0812">Transmembrane</keyword>
<reference evidence="14" key="1">
    <citation type="submission" date="2017-09" db="EMBL/GenBank/DDBJ databases">
        <title>Depth-based differentiation of microbial function through sediment-hosted aquifers and enrichment of novel symbionts in the deep terrestrial subsurface.</title>
        <authorList>
            <person name="Probst A.J."/>
            <person name="Ladd B."/>
            <person name="Jarett J.K."/>
            <person name="Geller-Mcgrath D.E."/>
            <person name="Sieber C.M.K."/>
            <person name="Emerson J.B."/>
            <person name="Anantharaman K."/>
            <person name="Thomas B.C."/>
            <person name="Malmstrom R."/>
            <person name="Stieglmeier M."/>
            <person name="Klingl A."/>
            <person name="Woyke T."/>
            <person name="Ryan C.M."/>
            <person name="Banfield J.F."/>
        </authorList>
    </citation>
    <scope>NUCLEOTIDE SEQUENCE [LARGE SCALE GENOMIC DNA]</scope>
</reference>
<evidence type="ECO:0000313" key="13">
    <source>
        <dbReference type="EMBL" id="PIR98475.1"/>
    </source>
</evidence>
<dbReference type="Gene3D" id="3.90.1310.10">
    <property type="entry name" value="Penicillin-binding protein 2a (Domain 2)"/>
    <property type="match status" value="1"/>
</dbReference>
<dbReference type="PANTHER" id="PTHR30627">
    <property type="entry name" value="PEPTIDOGLYCAN D,D-TRANSPEPTIDASE"/>
    <property type="match status" value="1"/>
</dbReference>
<dbReference type="AlphaFoldDB" id="A0A2H0VH89"/>
<keyword evidence="8 10" id="KW-0472">Membrane</keyword>
<keyword evidence="6" id="KW-0573">Peptidoglycan synthesis</keyword>
<evidence type="ECO:0000256" key="1">
    <source>
        <dbReference type="ARBA" id="ARBA00004167"/>
    </source>
</evidence>
<name>A0A2H0VH89_9BACT</name>
<gene>
    <name evidence="13" type="ORF">COT88_01460</name>
</gene>
<evidence type="ECO:0008006" key="15">
    <source>
        <dbReference type="Google" id="ProtNLM"/>
    </source>
</evidence>
<keyword evidence="7 10" id="KW-1133">Transmembrane helix</keyword>
<dbReference type="Proteomes" id="UP000230776">
    <property type="component" value="Unassembled WGS sequence"/>
</dbReference>
<organism evidence="13 14">
    <name type="scientific">Candidatus Colwellbacteria bacterium CG10_big_fil_rev_8_21_14_0_10_41_28</name>
    <dbReference type="NCBI Taxonomy" id="1974539"/>
    <lineage>
        <taxon>Bacteria</taxon>
        <taxon>Candidatus Colwelliibacteriota</taxon>
    </lineage>
</organism>
<dbReference type="GO" id="GO:0005886">
    <property type="term" value="C:plasma membrane"/>
    <property type="evidence" value="ECO:0007669"/>
    <property type="project" value="UniProtKB-SubCell"/>
</dbReference>
<evidence type="ECO:0000256" key="9">
    <source>
        <dbReference type="ARBA" id="ARBA00023316"/>
    </source>
</evidence>
<evidence type="ECO:0000313" key="14">
    <source>
        <dbReference type="Proteomes" id="UP000230776"/>
    </source>
</evidence>
<dbReference type="InterPro" id="IPR005311">
    <property type="entry name" value="PBP_dimer"/>
</dbReference>
<dbReference type="GO" id="GO:0009252">
    <property type="term" value="P:peptidoglycan biosynthetic process"/>
    <property type="evidence" value="ECO:0007669"/>
    <property type="project" value="UniProtKB-KW"/>
</dbReference>
<feature type="transmembrane region" description="Helical" evidence="10">
    <location>
        <begin position="35"/>
        <end position="60"/>
    </location>
</feature>
<comment type="subcellular location">
    <subcellularLocation>
        <location evidence="2">Cell membrane</location>
    </subcellularLocation>
    <subcellularLocation>
        <location evidence="1">Membrane</location>
        <topology evidence="1">Single-pass membrane protein</topology>
    </subcellularLocation>
</comment>
<dbReference type="Pfam" id="PF00905">
    <property type="entry name" value="Transpeptidase"/>
    <property type="match status" value="1"/>
</dbReference>
<dbReference type="InterPro" id="IPR050515">
    <property type="entry name" value="Beta-lactam/transpept"/>
</dbReference>
<dbReference type="GO" id="GO:0008658">
    <property type="term" value="F:penicillin binding"/>
    <property type="evidence" value="ECO:0007669"/>
    <property type="project" value="InterPro"/>
</dbReference>
<dbReference type="InterPro" id="IPR012338">
    <property type="entry name" value="Beta-lactam/transpept-like"/>
</dbReference>
<keyword evidence="3" id="KW-1003">Cell membrane</keyword>
<proteinExistence type="predicted"/>
<evidence type="ECO:0000256" key="6">
    <source>
        <dbReference type="ARBA" id="ARBA00022984"/>
    </source>
</evidence>